<proteinExistence type="predicted"/>
<feature type="region of interest" description="Disordered" evidence="1">
    <location>
        <begin position="1"/>
        <end position="112"/>
    </location>
</feature>
<sequence>MRTTLSKFRRLKRTAARLAPQDEGKNEREIDIHHAGEDDAANDFGDEEPDDYFIPSNVEDDGEEEDESEEYDEIIDVVLSEHESQTEGKGRAKRSATIKAEASRGKRQRLDVPKTAAQVLAKINRQYPVAREDPDVARFRQRMAALVEALHEKIKEEGQ</sequence>
<accession>W3WMM7</accession>
<evidence type="ECO:0000256" key="1">
    <source>
        <dbReference type="SAM" id="MobiDB-lite"/>
    </source>
</evidence>
<dbReference type="AlphaFoldDB" id="W3WMM7"/>
<gene>
    <name evidence="2" type="ORF">PFICI_13649</name>
</gene>
<feature type="compositionally biased region" description="Acidic residues" evidence="1">
    <location>
        <begin position="58"/>
        <end position="75"/>
    </location>
</feature>
<dbReference type="InParanoid" id="W3WMM7"/>
<reference evidence="3" key="1">
    <citation type="journal article" date="2015" name="BMC Genomics">
        <title>Genomic and transcriptomic analysis of the endophytic fungus Pestalotiopsis fici reveals its lifestyle and high potential for synthesis of natural products.</title>
        <authorList>
            <person name="Wang X."/>
            <person name="Zhang X."/>
            <person name="Liu L."/>
            <person name="Xiang M."/>
            <person name="Wang W."/>
            <person name="Sun X."/>
            <person name="Che Y."/>
            <person name="Guo L."/>
            <person name="Liu G."/>
            <person name="Guo L."/>
            <person name="Wang C."/>
            <person name="Yin W.B."/>
            <person name="Stadler M."/>
            <person name="Zhang X."/>
            <person name="Liu X."/>
        </authorList>
    </citation>
    <scope>NUCLEOTIDE SEQUENCE [LARGE SCALE GENOMIC DNA]</scope>
    <source>
        <strain evidence="3">W106-1 / CGMCC3.15140</strain>
    </source>
</reference>
<dbReference type="EMBL" id="KI912119">
    <property type="protein sequence ID" value="ETS75165.1"/>
    <property type="molecule type" value="Genomic_DNA"/>
</dbReference>
<feature type="compositionally biased region" description="Basic and acidic residues" evidence="1">
    <location>
        <begin position="79"/>
        <end position="90"/>
    </location>
</feature>
<keyword evidence="3" id="KW-1185">Reference proteome</keyword>
<protein>
    <submittedName>
        <fullName evidence="2">Uncharacterized protein</fullName>
    </submittedName>
</protein>
<organism evidence="2 3">
    <name type="scientific">Pestalotiopsis fici (strain W106-1 / CGMCC3.15140)</name>
    <dbReference type="NCBI Taxonomy" id="1229662"/>
    <lineage>
        <taxon>Eukaryota</taxon>
        <taxon>Fungi</taxon>
        <taxon>Dikarya</taxon>
        <taxon>Ascomycota</taxon>
        <taxon>Pezizomycotina</taxon>
        <taxon>Sordariomycetes</taxon>
        <taxon>Xylariomycetidae</taxon>
        <taxon>Amphisphaeriales</taxon>
        <taxon>Sporocadaceae</taxon>
        <taxon>Pestalotiopsis</taxon>
    </lineage>
</organism>
<dbReference type="KEGG" id="pfy:PFICI_13649"/>
<name>W3WMM7_PESFW</name>
<dbReference type="RefSeq" id="XP_007840421.1">
    <property type="nucleotide sequence ID" value="XM_007842230.1"/>
</dbReference>
<evidence type="ECO:0000313" key="3">
    <source>
        <dbReference type="Proteomes" id="UP000030651"/>
    </source>
</evidence>
<feature type="compositionally biased region" description="Acidic residues" evidence="1">
    <location>
        <begin position="38"/>
        <end position="51"/>
    </location>
</feature>
<evidence type="ECO:0000313" key="2">
    <source>
        <dbReference type="EMBL" id="ETS75165.1"/>
    </source>
</evidence>
<feature type="compositionally biased region" description="Basic and acidic residues" evidence="1">
    <location>
        <begin position="101"/>
        <end position="112"/>
    </location>
</feature>
<dbReference type="Proteomes" id="UP000030651">
    <property type="component" value="Unassembled WGS sequence"/>
</dbReference>
<feature type="compositionally biased region" description="Basic and acidic residues" evidence="1">
    <location>
        <begin position="20"/>
        <end position="37"/>
    </location>
</feature>
<dbReference type="HOGENOM" id="CLU_1661398_0_0_1"/>
<dbReference type="GeneID" id="19278662"/>